<dbReference type="InterPro" id="IPR003105">
    <property type="entry name" value="SRA_YDG"/>
</dbReference>
<dbReference type="InterPro" id="IPR015947">
    <property type="entry name" value="PUA-like_sf"/>
</dbReference>
<dbReference type="PROSITE" id="PS50867">
    <property type="entry name" value="PRE_SET"/>
    <property type="match status" value="1"/>
</dbReference>
<dbReference type="InterPro" id="IPR051357">
    <property type="entry name" value="H3K9_HMTase_SUVAR3-9"/>
</dbReference>
<keyword evidence="3" id="KW-0489">Methyltransferase</keyword>
<dbReference type="GO" id="GO:0005694">
    <property type="term" value="C:chromosome"/>
    <property type="evidence" value="ECO:0007669"/>
    <property type="project" value="UniProtKB-SubCell"/>
</dbReference>
<dbReference type="InterPro" id="IPR036987">
    <property type="entry name" value="SRA-YDG_sf"/>
</dbReference>
<dbReference type="PANTHER" id="PTHR45660">
    <property type="entry name" value="HISTONE-LYSINE N-METHYLTRANSFERASE SETMAR"/>
    <property type="match status" value="1"/>
</dbReference>
<organism evidence="13 14">
    <name type="scientific">Escallonia herrerae</name>
    <dbReference type="NCBI Taxonomy" id="1293975"/>
    <lineage>
        <taxon>Eukaryota</taxon>
        <taxon>Viridiplantae</taxon>
        <taxon>Streptophyta</taxon>
        <taxon>Embryophyta</taxon>
        <taxon>Tracheophyta</taxon>
        <taxon>Spermatophyta</taxon>
        <taxon>Magnoliopsida</taxon>
        <taxon>eudicotyledons</taxon>
        <taxon>Gunneridae</taxon>
        <taxon>Pentapetalae</taxon>
        <taxon>asterids</taxon>
        <taxon>campanulids</taxon>
        <taxon>Escalloniales</taxon>
        <taxon>Escalloniaceae</taxon>
        <taxon>Escallonia</taxon>
    </lineage>
</organism>
<name>A0AA88X975_9ASTE</name>
<evidence type="ECO:0000259" key="12">
    <source>
        <dbReference type="PROSITE" id="PS51015"/>
    </source>
</evidence>
<dbReference type="SMART" id="SM00468">
    <property type="entry name" value="PreSET"/>
    <property type="match status" value="1"/>
</dbReference>
<dbReference type="EMBL" id="JAVXUP010000083">
    <property type="protein sequence ID" value="KAK3039158.1"/>
    <property type="molecule type" value="Genomic_DNA"/>
</dbReference>
<gene>
    <name evidence="13" type="ORF">RJ639_028904</name>
</gene>
<keyword evidence="5" id="KW-0949">S-adenosyl-L-methionine</keyword>
<dbReference type="PROSITE" id="PS50868">
    <property type="entry name" value="POST_SET"/>
    <property type="match status" value="1"/>
</dbReference>
<evidence type="ECO:0000256" key="2">
    <source>
        <dbReference type="ARBA" id="ARBA00022454"/>
    </source>
</evidence>
<keyword evidence="6" id="KW-0156">Chromatin regulator</keyword>
<dbReference type="PROSITE" id="PS51015">
    <property type="entry name" value="YDG"/>
    <property type="match status" value="1"/>
</dbReference>
<feature type="domain" description="Pre-SET" evidence="10">
    <location>
        <begin position="562"/>
        <end position="624"/>
    </location>
</feature>
<keyword evidence="2" id="KW-0158">Chromosome</keyword>
<accession>A0AA88X975</accession>
<dbReference type="PROSITE" id="PS50280">
    <property type="entry name" value="SET"/>
    <property type="match status" value="1"/>
</dbReference>
<dbReference type="InterPro" id="IPR007728">
    <property type="entry name" value="Pre-SET_dom"/>
</dbReference>
<keyword evidence="14" id="KW-1185">Reference proteome</keyword>
<feature type="domain" description="YDG" evidence="12">
    <location>
        <begin position="252"/>
        <end position="420"/>
    </location>
</feature>
<dbReference type="Gene3D" id="2.170.270.10">
    <property type="entry name" value="SET domain"/>
    <property type="match status" value="1"/>
</dbReference>
<dbReference type="Pfam" id="PF02182">
    <property type="entry name" value="SAD_SRA"/>
    <property type="match status" value="1"/>
</dbReference>
<protein>
    <recommendedName>
        <fullName evidence="15">Histone-lysine N-methyltransferase, H3 lysine-9 specific SUVH4</fullName>
    </recommendedName>
</protein>
<reference evidence="13" key="1">
    <citation type="submission" date="2022-12" db="EMBL/GenBank/DDBJ databases">
        <title>Draft genome assemblies for two species of Escallonia (Escalloniales).</title>
        <authorList>
            <person name="Chanderbali A."/>
            <person name="Dervinis C."/>
            <person name="Anghel I."/>
            <person name="Soltis D."/>
            <person name="Soltis P."/>
            <person name="Zapata F."/>
        </authorList>
    </citation>
    <scope>NUCLEOTIDE SEQUENCE</scope>
    <source>
        <strain evidence="13">UCBG64.0493</strain>
        <tissue evidence="13">Leaf</tissue>
    </source>
</reference>
<evidence type="ECO:0000256" key="4">
    <source>
        <dbReference type="ARBA" id="ARBA00022679"/>
    </source>
</evidence>
<feature type="domain" description="Post-SET" evidence="11">
    <location>
        <begin position="788"/>
        <end position="804"/>
    </location>
</feature>
<dbReference type="GO" id="GO:0042054">
    <property type="term" value="F:histone methyltransferase activity"/>
    <property type="evidence" value="ECO:0007669"/>
    <property type="project" value="InterPro"/>
</dbReference>
<evidence type="ECO:0000259" key="9">
    <source>
        <dbReference type="PROSITE" id="PS50280"/>
    </source>
</evidence>
<dbReference type="InterPro" id="IPR025794">
    <property type="entry name" value="H3-K9-MeTrfase_plant"/>
</dbReference>
<dbReference type="GO" id="GO:0032259">
    <property type="term" value="P:methylation"/>
    <property type="evidence" value="ECO:0007669"/>
    <property type="project" value="UniProtKB-KW"/>
</dbReference>
<dbReference type="GO" id="GO:0003690">
    <property type="term" value="F:double-stranded DNA binding"/>
    <property type="evidence" value="ECO:0007669"/>
    <property type="project" value="TreeGrafter"/>
</dbReference>
<evidence type="ECO:0000256" key="8">
    <source>
        <dbReference type="PROSITE-ProRule" id="PRU00358"/>
    </source>
</evidence>
<dbReference type="InterPro" id="IPR003616">
    <property type="entry name" value="Post-SET_dom"/>
</dbReference>
<sequence>MVAVVTDIEGMEGNGVNGDCVVIQRRSSARIQKLKTEMALRVRCRKDPPAAHAEEMGARKKTRVYQRRKVEVPDVKLGVVENGGSEFKADGFLGPLESNGRAVVVDGGEKKDLSLVEGIDNGVVAEKSVYARVTETLRSFNKHYLHFVQEEEKRCARVEADGKKAKRPKSKVSFVLVHVRMLSQSIKDAPEDDAKRGSKRPDLKAITKASILFNMLNALFTAHFFELMVLCDLPLIFICVARMLARVHSPLGCRGGIDVGHQFFSRCEMVAVGFHGHWLNGIDYIGQSGSKNLVFSLSFFFFKLSQEFNGYKLPLTVAIVLSGQYEDDLDNCEDIVYTGQGGNNLLGNKRQIRDQEMLRGNLGLKNAMEQGVPVRVVRGHKSSSSYVGKVYTYDGLYKVVHYWAEKGVSGFTVYKFRLKRLEGQPSLTTDQSCYDLGIMVMKCGQTFHREVSLLKLAVYPPLEVRLRTSIDRAMLGSLCTGSKPVHFERGRVPNSVSEIRGLVCEDIAGQLENIPVPATNLVDDPPVAPTGKFFFLNLKLPGFTYRSRIEVSKSVKLPMNAPGCNCKGKCTDPRSCACARLNGSDFPYVHRDGGRLIEPKAVVFECGQNCGCGPGCVNRTSQRGLKYRLEVFRTPKKGWAVRSWDYIPSGAPVCEYIGVLKKTDDVDSVPENNFIFDIDCLQTMKGLDGRERRLGDVSIPSHLEKDDDKKDSVPEFCIDAGSAGSVARFINHSCQPNLFVQCVLSDHHDLKLARVVLFAADNIPPLKELTYDYGYALDSVLGPDGKVRQMACYCGAADCRKRLF</sequence>
<dbReference type="GO" id="GO:0005634">
    <property type="term" value="C:nucleus"/>
    <property type="evidence" value="ECO:0007669"/>
    <property type="project" value="UniProtKB-SubCell"/>
</dbReference>
<dbReference type="PROSITE" id="PS51575">
    <property type="entry name" value="SAM_MT43_SUVAR39_2"/>
    <property type="match status" value="1"/>
</dbReference>
<dbReference type="Gene3D" id="2.30.280.10">
    <property type="entry name" value="SRA-YDG"/>
    <property type="match status" value="1"/>
</dbReference>
<evidence type="ECO:0000256" key="6">
    <source>
        <dbReference type="ARBA" id="ARBA00022853"/>
    </source>
</evidence>
<keyword evidence="7 8" id="KW-0539">Nucleus</keyword>
<proteinExistence type="predicted"/>
<evidence type="ECO:0000259" key="11">
    <source>
        <dbReference type="PROSITE" id="PS50868"/>
    </source>
</evidence>
<evidence type="ECO:0000256" key="7">
    <source>
        <dbReference type="ARBA" id="ARBA00023242"/>
    </source>
</evidence>
<feature type="domain" description="SET" evidence="9">
    <location>
        <begin position="627"/>
        <end position="774"/>
    </location>
</feature>
<evidence type="ECO:0000313" key="14">
    <source>
        <dbReference type="Proteomes" id="UP001188597"/>
    </source>
</evidence>
<dbReference type="InterPro" id="IPR001214">
    <property type="entry name" value="SET_dom"/>
</dbReference>
<dbReference type="InterPro" id="IPR046341">
    <property type="entry name" value="SET_dom_sf"/>
</dbReference>
<evidence type="ECO:0000259" key="10">
    <source>
        <dbReference type="PROSITE" id="PS50867"/>
    </source>
</evidence>
<dbReference type="GO" id="GO:0008270">
    <property type="term" value="F:zinc ion binding"/>
    <property type="evidence" value="ECO:0007669"/>
    <property type="project" value="InterPro"/>
</dbReference>
<dbReference type="Pfam" id="PF00856">
    <property type="entry name" value="SET"/>
    <property type="match status" value="1"/>
</dbReference>
<dbReference type="PANTHER" id="PTHR45660:SF94">
    <property type="entry name" value="HISTONE-LYSINE N-METHYLTRANSFERASE, H3 LYSINE-9 SPECIFIC SUVH4"/>
    <property type="match status" value="1"/>
</dbReference>
<dbReference type="Proteomes" id="UP001188597">
    <property type="component" value="Unassembled WGS sequence"/>
</dbReference>
<evidence type="ECO:0008006" key="15">
    <source>
        <dbReference type="Google" id="ProtNLM"/>
    </source>
</evidence>
<dbReference type="SUPFAM" id="SSF82199">
    <property type="entry name" value="SET domain"/>
    <property type="match status" value="1"/>
</dbReference>
<comment type="caution">
    <text evidence="13">The sequence shown here is derived from an EMBL/GenBank/DDBJ whole genome shotgun (WGS) entry which is preliminary data.</text>
</comment>
<comment type="subcellular location">
    <subcellularLocation>
        <location evidence="1">Chromosome</location>
    </subcellularLocation>
    <subcellularLocation>
        <location evidence="8">Nucleus</location>
    </subcellularLocation>
</comment>
<evidence type="ECO:0000256" key="3">
    <source>
        <dbReference type="ARBA" id="ARBA00022603"/>
    </source>
</evidence>
<evidence type="ECO:0000256" key="5">
    <source>
        <dbReference type="ARBA" id="ARBA00022691"/>
    </source>
</evidence>
<evidence type="ECO:0000313" key="13">
    <source>
        <dbReference type="EMBL" id="KAK3039158.1"/>
    </source>
</evidence>
<dbReference type="SMART" id="SM00317">
    <property type="entry name" value="SET"/>
    <property type="match status" value="1"/>
</dbReference>
<evidence type="ECO:0000256" key="1">
    <source>
        <dbReference type="ARBA" id="ARBA00004286"/>
    </source>
</evidence>
<dbReference type="SMART" id="SM00466">
    <property type="entry name" value="SRA"/>
    <property type="match status" value="1"/>
</dbReference>
<keyword evidence="4" id="KW-0808">Transferase</keyword>
<dbReference type="SUPFAM" id="SSF88697">
    <property type="entry name" value="PUA domain-like"/>
    <property type="match status" value="1"/>
</dbReference>
<dbReference type="Pfam" id="PF05033">
    <property type="entry name" value="Pre-SET"/>
    <property type="match status" value="1"/>
</dbReference>
<dbReference type="AlphaFoldDB" id="A0AA88X975"/>